<gene>
    <name evidence="2" type="ORF">NKR23_g1366</name>
</gene>
<comment type="caution">
    <text evidence="2">The sequence shown here is derived from an EMBL/GenBank/DDBJ whole genome shotgun (WGS) entry which is preliminary data.</text>
</comment>
<organism evidence="2 3">
    <name type="scientific">Pleurostoma richardsiae</name>
    <dbReference type="NCBI Taxonomy" id="41990"/>
    <lineage>
        <taxon>Eukaryota</taxon>
        <taxon>Fungi</taxon>
        <taxon>Dikarya</taxon>
        <taxon>Ascomycota</taxon>
        <taxon>Pezizomycotina</taxon>
        <taxon>Sordariomycetes</taxon>
        <taxon>Sordariomycetidae</taxon>
        <taxon>Calosphaeriales</taxon>
        <taxon>Pleurostomataceae</taxon>
        <taxon>Pleurostoma</taxon>
    </lineage>
</organism>
<sequence>MRLLPLFVATSVAQARVLSSYSGDGQQSREALDDEANPGELANVLHYFSGNAELEEFTSAACGSAKRAEALPLGPKCCPQPPGWGPIPTDDTADGFRGLADLHTAATGAATPPGYTLVAQDLDASVEGISLEGIALLQAYDTTACAAICSANVFCGSFNIYFERDPLLDPSIPYGCPDPDSTTNIKCALWSCPGTTGQATNDGELRGDFEVVIQGSNIYNKVRPATAALFSRNLEALCPPTADQESQEKPTGQ</sequence>
<name>A0AA38S558_9PEZI</name>
<protein>
    <submittedName>
        <fullName evidence="2">Uncharacterized protein</fullName>
    </submittedName>
</protein>
<evidence type="ECO:0000313" key="3">
    <source>
        <dbReference type="Proteomes" id="UP001174694"/>
    </source>
</evidence>
<reference evidence="2" key="1">
    <citation type="submission" date="2022-07" db="EMBL/GenBank/DDBJ databases">
        <title>Fungi with potential for degradation of polypropylene.</title>
        <authorList>
            <person name="Gostincar C."/>
        </authorList>
    </citation>
    <scope>NUCLEOTIDE SEQUENCE</scope>
    <source>
        <strain evidence="2">EXF-13308</strain>
    </source>
</reference>
<dbReference type="PANTHER" id="PTHR36578">
    <property type="entry name" value="CHROMOSOME 15, WHOLE GENOME SHOTGUN SEQUENCE"/>
    <property type="match status" value="1"/>
</dbReference>
<evidence type="ECO:0000313" key="2">
    <source>
        <dbReference type="EMBL" id="KAJ9156450.1"/>
    </source>
</evidence>
<feature type="chain" id="PRO_5041308588" evidence="1">
    <location>
        <begin position="16"/>
        <end position="253"/>
    </location>
</feature>
<dbReference type="Proteomes" id="UP001174694">
    <property type="component" value="Unassembled WGS sequence"/>
</dbReference>
<dbReference type="AlphaFoldDB" id="A0AA38S558"/>
<proteinExistence type="predicted"/>
<feature type="signal peptide" evidence="1">
    <location>
        <begin position="1"/>
        <end position="15"/>
    </location>
</feature>
<keyword evidence="1" id="KW-0732">Signal</keyword>
<keyword evidence="3" id="KW-1185">Reference proteome</keyword>
<dbReference type="PANTHER" id="PTHR36578:SF1">
    <property type="entry name" value="APPLE DOMAIN-CONTAINING PROTEIN"/>
    <property type="match status" value="1"/>
</dbReference>
<evidence type="ECO:0000256" key="1">
    <source>
        <dbReference type="SAM" id="SignalP"/>
    </source>
</evidence>
<dbReference type="EMBL" id="JANBVO010000002">
    <property type="protein sequence ID" value="KAJ9156450.1"/>
    <property type="molecule type" value="Genomic_DNA"/>
</dbReference>
<accession>A0AA38S558</accession>